<sequence>MRSLSAQNIIQIWEIGQGQHPIDRALTLLAFAYPDQLADDLAALSIGQRDWYLLTLRQLTFGSQMESYAECPKCAERLEFSLNVADIRVAESITVVNQEYTLTSGEFQLRFRLPNSKDLAAVVGYQDVNTVRRLIGQRCVLEVSCDGVAVTDGELSPAVIDELALQMAQCDPQAEVLLNLDCPACNYNWQVIFDIVAFFWSELSTQAKRLLREVHTLARFYSWSETDILAMSATRRQFYLDLSIREQGV</sequence>
<gene>
    <name evidence="1" type="ORF">KME60_26095</name>
</gene>
<organism evidence="1 2">
    <name type="scientific">Cyanomargarita calcarea GSE-NOS-MK-12-04C</name>
    <dbReference type="NCBI Taxonomy" id="2839659"/>
    <lineage>
        <taxon>Bacteria</taxon>
        <taxon>Bacillati</taxon>
        <taxon>Cyanobacteriota</taxon>
        <taxon>Cyanophyceae</taxon>
        <taxon>Nostocales</taxon>
        <taxon>Cyanomargaritaceae</taxon>
        <taxon>Cyanomargarita</taxon>
    </lineage>
</organism>
<name>A0A951UV84_9CYAN</name>
<protein>
    <submittedName>
        <fullName evidence="1">Phage baseplate protein</fullName>
    </submittedName>
</protein>
<proteinExistence type="predicted"/>
<evidence type="ECO:0000313" key="1">
    <source>
        <dbReference type="EMBL" id="MBW4670799.1"/>
    </source>
</evidence>
<dbReference type="AlphaFoldDB" id="A0A951UV84"/>
<reference evidence="1" key="2">
    <citation type="journal article" date="2022" name="Microbiol. Resour. Announc.">
        <title>Metagenome Sequencing to Explore Phylogenomics of Terrestrial Cyanobacteria.</title>
        <authorList>
            <person name="Ward R.D."/>
            <person name="Stajich J.E."/>
            <person name="Johansen J.R."/>
            <person name="Huntemann M."/>
            <person name="Clum A."/>
            <person name="Foster B."/>
            <person name="Foster B."/>
            <person name="Roux S."/>
            <person name="Palaniappan K."/>
            <person name="Varghese N."/>
            <person name="Mukherjee S."/>
            <person name="Reddy T.B.K."/>
            <person name="Daum C."/>
            <person name="Copeland A."/>
            <person name="Chen I.A."/>
            <person name="Ivanova N.N."/>
            <person name="Kyrpides N.C."/>
            <person name="Shapiro N."/>
            <person name="Eloe-Fadrosh E.A."/>
            <person name="Pietrasiak N."/>
        </authorList>
    </citation>
    <scope>NUCLEOTIDE SEQUENCE</scope>
    <source>
        <strain evidence="1">GSE-NOS-MK-12-04C</strain>
    </source>
</reference>
<evidence type="ECO:0000313" key="2">
    <source>
        <dbReference type="Proteomes" id="UP000729701"/>
    </source>
</evidence>
<dbReference type="Proteomes" id="UP000729701">
    <property type="component" value="Unassembled WGS sequence"/>
</dbReference>
<reference evidence="1" key="1">
    <citation type="submission" date="2021-05" db="EMBL/GenBank/DDBJ databases">
        <authorList>
            <person name="Pietrasiak N."/>
            <person name="Ward R."/>
            <person name="Stajich J.E."/>
            <person name="Kurbessoian T."/>
        </authorList>
    </citation>
    <scope>NUCLEOTIDE SEQUENCE</scope>
    <source>
        <strain evidence="1">GSE-NOS-MK-12-04C</strain>
    </source>
</reference>
<dbReference type="EMBL" id="JAHHGZ010000035">
    <property type="protein sequence ID" value="MBW4670799.1"/>
    <property type="molecule type" value="Genomic_DNA"/>
</dbReference>
<dbReference type="InterPro" id="IPR024364">
    <property type="entry name" value="Baseplate_phage_T4-like"/>
</dbReference>
<comment type="caution">
    <text evidence="1">The sequence shown here is derived from an EMBL/GenBank/DDBJ whole genome shotgun (WGS) entry which is preliminary data.</text>
</comment>
<dbReference type="Pfam" id="PF12322">
    <property type="entry name" value="T4_baseplate"/>
    <property type="match status" value="1"/>
</dbReference>
<accession>A0A951UV84</accession>